<dbReference type="GeneID" id="136811199"/>
<dbReference type="FunFam" id="1.10.510.10:FF:000190">
    <property type="entry name" value="Proto-oncogene tyrosine-protein kinase receptor Ret"/>
    <property type="match status" value="1"/>
</dbReference>
<dbReference type="PROSITE" id="PS50011">
    <property type="entry name" value="PROTEIN_KINASE_DOM"/>
    <property type="match status" value="1"/>
</dbReference>
<dbReference type="Proteomes" id="UP000594262">
    <property type="component" value="Unplaced"/>
</dbReference>
<dbReference type="GO" id="GO:0043235">
    <property type="term" value="C:receptor complex"/>
    <property type="evidence" value="ECO:0007669"/>
    <property type="project" value="TreeGrafter"/>
</dbReference>
<dbReference type="SUPFAM" id="SSF56112">
    <property type="entry name" value="Protein kinase-like (PK-like)"/>
    <property type="match status" value="1"/>
</dbReference>
<evidence type="ECO:0000256" key="4">
    <source>
        <dbReference type="ARBA" id="ARBA00022692"/>
    </source>
</evidence>
<dbReference type="PANTHER" id="PTHR24416:SF583">
    <property type="entry name" value="RECEPTOR PROTEIN-TYROSINE KINASE"/>
    <property type="match status" value="1"/>
</dbReference>
<evidence type="ECO:0000256" key="2">
    <source>
        <dbReference type="ARBA" id="ARBA00011902"/>
    </source>
</evidence>
<dbReference type="InterPro" id="IPR050122">
    <property type="entry name" value="RTK"/>
</dbReference>
<evidence type="ECO:0000256" key="8">
    <source>
        <dbReference type="ARBA" id="ARBA00022840"/>
    </source>
</evidence>
<feature type="transmembrane region" description="Helical" evidence="14">
    <location>
        <begin position="536"/>
        <end position="557"/>
    </location>
</feature>
<keyword evidence="8" id="KW-0067">ATP-binding</keyword>
<evidence type="ECO:0000256" key="7">
    <source>
        <dbReference type="ARBA" id="ARBA00022777"/>
    </source>
</evidence>
<evidence type="ECO:0000256" key="14">
    <source>
        <dbReference type="SAM" id="Phobius"/>
    </source>
</evidence>
<dbReference type="GO" id="GO:0004714">
    <property type="term" value="F:transmembrane receptor protein tyrosine kinase activity"/>
    <property type="evidence" value="ECO:0007669"/>
    <property type="project" value="UniProtKB-EC"/>
</dbReference>
<dbReference type="Gene3D" id="3.30.200.20">
    <property type="entry name" value="Phosphorylase Kinase, domain 1"/>
    <property type="match status" value="1"/>
</dbReference>
<evidence type="ECO:0000256" key="5">
    <source>
        <dbReference type="ARBA" id="ARBA00022729"/>
    </source>
</evidence>
<evidence type="ECO:0000256" key="11">
    <source>
        <dbReference type="ARBA" id="ARBA00023137"/>
    </source>
</evidence>
<evidence type="ECO:0000256" key="15">
    <source>
        <dbReference type="SAM" id="SignalP"/>
    </source>
</evidence>
<feature type="signal peptide" evidence="15">
    <location>
        <begin position="1"/>
        <end position="25"/>
    </location>
</feature>
<organism evidence="17 18">
    <name type="scientific">Clytia hemisphaerica</name>
    <dbReference type="NCBI Taxonomy" id="252671"/>
    <lineage>
        <taxon>Eukaryota</taxon>
        <taxon>Metazoa</taxon>
        <taxon>Cnidaria</taxon>
        <taxon>Hydrozoa</taxon>
        <taxon>Hydroidolina</taxon>
        <taxon>Leptothecata</taxon>
        <taxon>Obeliida</taxon>
        <taxon>Clytiidae</taxon>
        <taxon>Clytia</taxon>
    </lineage>
</organism>
<keyword evidence="18" id="KW-1185">Reference proteome</keyword>
<dbReference type="InterPro" id="IPR020635">
    <property type="entry name" value="Tyr_kinase_cat_dom"/>
</dbReference>
<accession>A0A7M5VDH5</accession>
<evidence type="ECO:0000313" key="17">
    <source>
        <dbReference type="EnsemblMetazoa" id="CLYHEMP007872.2"/>
    </source>
</evidence>
<dbReference type="PROSITE" id="PS00109">
    <property type="entry name" value="PROTEIN_KINASE_TYR"/>
    <property type="match status" value="1"/>
</dbReference>
<proteinExistence type="predicted"/>
<comment type="catalytic activity">
    <reaction evidence="13">
        <text>L-tyrosyl-[protein] + ATP = O-phospho-L-tyrosyl-[protein] + ADP + H(+)</text>
        <dbReference type="Rhea" id="RHEA:10596"/>
        <dbReference type="Rhea" id="RHEA-COMP:10136"/>
        <dbReference type="Rhea" id="RHEA-COMP:20101"/>
        <dbReference type="ChEBI" id="CHEBI:15378"/>
        <dbReference type="ChEBI" id="CHEBI:30616"/>
        <dbReference type="ChEBI" id="CHEBI:46858"/>
        <dbReference type="ChEBI" id="CHEBI:61978"/>
        <dbReference type="ChEBI" id="CHEBI:456216"/>
        <dbReference type="EC" id="2.7.10.1"/>
    </reaction>
</comment>
<dbReference type="EnsemblMetazoa" id="CLYHEMT007872.2">
    <property type="protein sequence ID" value="CLYHEMP007872.2"/>
    <property type="gene ID" value="CLYHEMG007872"/>
</dbReference>
<dbReference type="CDD" id="cd00192">
    <property type="entry name" value="PTKc"/>
    <property type="match status" value="1"/>
</dbReference>
<evidence type="ECO:0000256" key="9">
    <source>
        <dbReference type="ARBA" id="ARBA00022989"/>
    </source>
</evidence>
<keyword evidence="7" id="KW-0418">Kinase</keyword>
<feature type="domain" description="Protein kinase" evidence="16">
    <location>
        <begin position="593"/>
        <end position="933"/>
    </location>
</feature>
<dbReference type="GO" id="GO:0007169">
    <property type="term" value="P:cell surface receptor protein tyrosine kinase signaling pathway"/>
    <property type="evidence" value="ECO:0007669"/>
    <property type="project" value="TreeGrafter"/>
</dbReference>
<sequence>MLNFKEFSMMLFFWIILIFTSLVSSNSIRSTPCRSGLPTSKTYKLTSDWLVWAQFHSYCHNVNLSSGRTDQSVLDECLKPCKSFDHRTTVEECLRNCTTNHCKDACNFYNSIRTNKVAFSKIKFDKETVLTEENDTTAINKTIQKMYSFPSLGQNVVYIVTIGIGKKEYVYSMSLNDTFKIGPTDTCVYGQRNPDSFQVTVYPVGSEGFNRNGSLSQKLVPAFKIPSITNISWGLPQYVKTSGGYERIEYLVQVIGDPDIKLHSVTYDINRECAGIRDYLTNGDLTRGLFNPPLINIPVKFKIEYAGDQSRVDPYKELTKCHYVFSAHGEYMCYGVPTYSAKFNYGGCQTVQNFPREECPSTQPSLKEIETYRDYNLSELICTEYVNQSCYSNVPDEDNEQCLQCVNGTYNLTVKWFENNRPSDYDKYVLTYGRVLTFETVNNKPKFTNEMTEHYLPLVATHGNSTTTFTLYNITPGIEYGVRIRIHDSYLQLDAGSSPIKVINIPKIANVTREMIFSTTASTIPYIIAPDSSRTIVIGILIPLAVLVLMLTMYLFYKRYVQTKDLRNDPLKYVYNYKGDVKTDEWEIFPKTITLDEKIGEGAFGTVFSAYLDGATFSQSNYSKRIGGASLLELGTNPKVAVKLLKEGANELERANFREEISLMKDIGYHKNIVNLIGCSTIHPPLCLLVEYMVHGDMLHYLRKRRSRLLSTELITGESGPAQNFMYTKNFSVVLQSNATSAENSEGTNSHSIYSMGSEDSGFYDPENIITPDDLLCFAWQIASGMEFLSLNKMVHRDLAARNILVGANKLVKISDFGLTRHVGSEMVYMSSKNQKLPIKWMSVEAIFDQIFTTYSDVWAYGVVLFEITTLGGTPYPTVSNRELLNLLASGYRMEKPQNCTDLMYDVMMHCWNEDPLQRPTFTELRDHLEEIMSQGCHYMSFDIDEKNAYYNVASHKSIPDENEDDVEIEEAILQKAPQFLTIEELKKERNDRMNVGDDIKLAEIEQSFEEVWNAFDEKNSIKKLDSSVVSETENRYTKTSDILPNASLGIK</sequence>
<evidence type="ECO:0000313" key="18">
    <source>
        <dbReference type="Proteomes" id="UP000594262"/>
    </source>
</evidence>
<dbReference type="InterPro" id="IPR011009">
    <property type="entry name" value="Kinase-like_dom_sf"/>
</dbReference>
<feature type="chain" id="PRO_5029886271" description="receptor protein-tyrosine kinase" evidence="15">
    <location>
        <begin position="26"/>
        <end position="1052"/>
    </location>
</feature>
<keyword evidence="9 14" id="KW-1133">Transmembrane helix</keyword>
<dbReference type="EC" id="2.7.10.1" evidence="2"/>
<dbReference type="InterPro" id="IPR000719">
    <property type="entry name" value="Prot_kinase_dom"/>
</dbReference>
<evidence type="ECO:0000256" key="6">
    <source>
        <dbReference type="ARBA" id="ARBA00022741"/>
    </source>
</evidence>
<keyword evidence="4 14" id="KW-0812">Transmembrane</keyword>
<dbReference type="Pfam" id="PF07714">
    <property type="entry name" value="PK_Tyr_Ser-Thr"/>
    <property type="match status" value="1"/>
</dbReference>
<dbReference type="GO" id="GO:0005524">
    <property type="term" value="F:ATP binding"/>
    <property type="evidence" value="ECO:0007669"/>
    <property type="project" value="UniProtKB-KW"/>
</dbReference>
<dbReference type="InterPro" id="IPR001245">
    <property type="entry name" value="Ser-Thr/Tyr_kinase_cat_dom"/>
</dbReference>
<evidence type="ECO:0000256" key="3">
    <source>
        <dbReference type="ARBA" id="ARBA00022679"/>
    </source>
</evidence>
<protein>
    <recommendedName>
        <fullName evidence="2">receptor protein-tyrosine kinase</fullName>
        <ecNumber evidence="2">2.7.10.1</ecNumber>
    </recommendedName>
</protein>
<evidence type="ECO:0000256" key="10">
    <source>
        <dbReference type="ARBA" id="ARBA00023136"/>
    </source>
</evidence>
<dbReference type="PANTHER" id="PTHR24416">
    <property type="entry name" value="TYROSINE-PROTEIN KINASE RECEPTOR"/>
    <property type="match status" value="1"/>
</dbReference>
<name>A0A7M5VDH5_9CNID</name>
<keyword evidence="10 14" id="KW-0472">Membrane</keyword>
<dbReference type="GO" id="GO:0005886">
    <property type="term" value="C:plasma membrane"/>
    <property type="evidence" value="ECO:0007669"/>
    <property type="project" value="TreeGrafter"/>
</dbReference>
<dbReference type="RefSeq" id="XP_066923913.1">
    <property type="nucleotide sequence ID" value="XM_067067812.1"/>
</dbReference>
<keyword evidence="5 15" id="KW-0732">Signal</keyword>
<evidence type="ECO:0000259" key="16">
    <source>
        <dbReference type="PROSITE" id="PS50011"/>
    </source>
</evidence>
<evidence type="ECO:0000256" key="13">
    <source>
        <dbReference type="ARBA" id="ARBA00051243"/>
    </source>
</evidence>
<dbReference type="Gene3D" id="1.10.510.10">
    <property type="entry name" value="Transferase(Phosphotransferase) domain 1"/>
    <property type="match status" value="1"/>
</dbReference>
<evidence type="ECO:0000256" key="12">
    <source>
        <dbReference type="ARBA" id="ARBA00023180"/>
    </source>
</evidence>
<keyword evidence="11" id="KW-0829">Tyrosine-protein kinase</keyword>
<dbReference type="InterPro" id="IPR008266">
    <property type="entry name" value="Tyr_kinase_AS"/>
</dbReference>
<evidence type="ECO:0000256" key="1">
    <source>
        <dbReference type="ARBA" id="ARBA00004479"/>
    </source>
</evidence>
<dbReference type="OrthoDB" id="5984176at2759"/>
<keyword evidence="3" id="KW-0808">Transferase</keyword>
<reference evidence="17" key="1">
    <citation type="submission" date="2021-01" db="UniProtKB">
        <authorList>
            <consortium name="EnsemblMetazoa"/>
        </authorList>
    </citation>
    <scope>IDENTIFICATION</scope>
</reference>
<dbReference type="AlphaFoldDB" id="A0A7M5VDH5"/>
<comment type="subcellular location">
    <subcellularLocation>
        <location evidence="1">Membrane</location>
        <topology evidence="1">Single-pass type I membrane protein</topology>
    </subcellularLocation>
</comment>
<keyword evidence="6" id="KW-0547">Nucleotide-binding</keyword>
<dbReference type="SMART" id="SM00219">
    <property type="entry name" value="TyrKc"/>
    <property type="match status" value="1"/>
</dbReference>
<keyword evidence="12" id="KW-0325">Glycoprotein</keyword>